<dbReference type="PANTHER" id="PTHR20992">
    <property type="entry name" value="AT15442P-RELATED"/>
    <property type="match status" value="1"/>
</dbReference>
<evidence type="ECO:0000256" key="1">
    <source>
        <dbReference type="SAM" id="Coils"/>
    </source>
</evidence>
<evidence type="ECO:0000313" key="4">
    <source>
        <dbReference type="Proteomes" id="UP001497602"/>
    </source>
</evidence>
<dbReference type="Proteomes" id="UP001497602">
    <property type="component" value="Unassembled WGS sequence"/>
</dbReference>
<feature type="transmembrane region" description="Helical" evidence="2">
    <location>
        <begin position="251"/>
        <end position="271"/>
    </location>
</feature>
<evidence type="ECO:0000256" key="2">
    <source>
        <dbReference type="SAM" id="Phobius"/>
    </source>
</evidence>
<reference evidence="3 4" key="1">
    <citation type="submission" date="2024-05" db="EMBL/GenBank/DDBJ databases">
        <authorList>
            <person name="Duchaud E."/>
        </authorList>
    </citation>
    <scope>NUCLEOTIDE SEQUENCE [LARGE SCALE GENOMIC DNA]</scope>
    <source>
        <strain evidence="3">Ena-SAMPLE-TAB-13-05-2024-13:56:06:370-140305</strain>
    </source>
</reference>
<gene>
    <name evidence="3" type="ORF">T190115A13A_10405</name>
</gene>
<keyword evidence="1" id="KW-0175">Coiled coil</keyword>
<dbReference type="Pfam" id="PF04087">
    <property type="entry name" value="DUF389"/>
    <property type="match status" value="1"/>
</dbReference>
<dbReference type="PANTHER" id="PTHR20992:SF9">
    <property type="entry name" value="AT15442P-RELATED"/>
    <property type="match status" value="1"/>
</dbReference>
<feature type="transmembrane region" description="Helical" evidence="2">
    <location>
        <begin position="214"/>
        <end position="239"/>
    </location>
</feature>
<feature type="transmembrane region" description="Helical" evidence="2">
    <location>
        <begin position="155"/>
        <end position="171"/>
    </location>
</feature>
<keyword evidence="2" id="KW-1133">Transmembrane helix</keyword>
<sequence length="486" mass="54825">MEEKLNNEEAVEQSKQAVQADAKGLWQSSKKFLVELLDFRHDTDQQATIEAIKGDIAFKGATAWILICSIFVASIGLNANSTAVVIGAMLISPLMGPILGIGMSIAINDIDTLRKSMVNLATMIVLSLITAFLFFFLFPLKEETSELLGRVKPDIRDVLIAFFGGLALIIARTKKGTIASVIFGVAIATALMPPLCTAGYGLAIGNFTYFRGAMYLFIINTIFIALATFLVLKLLGFTMIRYVNSVKRKRIARIASFIAILVMVPAVFTFITTLNEAQTNKQIRDYIKNEIRDNKELQLMNYDLDISKKELSLNFFNEITSATKNDLENELKNPTYPKLNDFKLFIKGSDTKSYELISNAYSDTREELLESKNVIKGLHKEIDELKATITSLNERIEQDALNRDKNSVPFSKIIKEAKIRYNDITRMSFSKTLSSKDFIKIDTMPEMLVIWNKKLQDTVMVKKEKELKTWLQKELKLSNLKLISKK</sequence>
<organism evidence="3 4">
    <name type="scientific">Tenacibaculum vairaonense</name>
    <dbReference type="NCBI Taxonomy" id="3137860"/>
    <lineage>
        <taxon>Bacteria</taxon>
        <taxon>Pseudomonadati</taxon>
        <taxon>Bacteroidota</taxon>
        <taxon>Flavobacteriia</taxon>
        <taxon>Flavobacteriales</taxon>
        <taxon>Flavobacteriaceae</taxon>
        <taxon>Tenacibaculum</taxon>
    </lineage>
</organism>
<keyword evidence="4" id="KW-1185">Reference proteome</keyword>
<accession>A0ABM9PKP9</accession>
<name>A0ABM9PKP9_9FLAO</name>
<proteinExistence type="predicted"/>
<dbReference type="InterPro" id="IPR005240">
    <property type="entry name" value="DUF389"/>
</dbReference>
<keyword evidence="2" id="KW-0472">Membrane</keyword>
<dbReference type="RefSeq" id="WP_348704412.1">
    <property type="nucleotide sequence ID" value="NZ_CAXIYA010000022.1"/>
</dbReference>
<feature type="transmembrane region" description="Helical" evidence="2">
    <location>
        <begin position="56"/>
        <end position="77"/>
    </location>
</feature>
<evidence type="ECO:0000313" key="3">
    <source>
        <dbReference type="EMBL" id="CAL2106249.1"/>
    </source>
</evidence>
<comment type="caution">
    <text evidence="3">The sequence shown here is derived from an EMBL/GenBank/DDBJ whole genome shotgun (WGS) entry which is preliminary data.</text>
</comment>
<protein>
    <submittedName>
        <fullName evidence="3">Uncharacterized hydrophobic domain-containing protein</fullName>
    </submittedName>
</protein>
<feature type="transmembrane region" description="Helical" evidence="2">
    <location>
        <begin position="83"/>
        <end position="106"/>
    </location>
</feature>
<feature type="transmembrane region" description="Helical" evidence="2">
    <location>
        <begin position="178"/>
        <end position="202"/>
    </location>
</feature>
<dbReference type="EMBL" id="CAXJRC010000011">
    <property type="protein sequence ID" value="CAL2106249.1"/>
    <property type="molecule type" value="Genomic_DNA"/>
</dbReference>
<keyword evidence="2" id="KW-0812">Transmembrane</keyword>
<feature type="transmembrane region" description="Helical" evidence="2">
    <location>
        <begin position="118"/>
        <end position="140"/>
    </location>
</feature>
<feature type="coiled-coil region" evidence="1">
    <location>
        <begin position="368"/>
        <end position="402"/>
    </location>
</feature>